<evidence type="ECO:0000256" key="10">
    <source>
        <dbReference type="ARBA" id="ARBA00023285"/>
    </source>
</evidence>
<dbReference type="Proteomes" id="UP000316882">
    <property type="component" value="Unassembled WGS sequence"/>
</dbReference>
<dbReference type="InterPro" id="IPR036264">
    <property type="entry name" value="Bact_exopeptidase_dim_dom"/>
</dbReference>
<proteinExistence type="inferred from homology"/>
<evidence type="ECO:0000256" key="9">
    <source>
        <dbReference type="ARBA" id="ARBA00022833"/>
    </source>
</evidence>
<dbReference type="AlphaFoldDB" id="A0A4Y3PHH4"/>
<dbReference type="InterPro" id="IPR010182">
    <property type="entry name" value="ArgE/DapE"/>
</dbReference>
<dbReference type="NCBIfam" id="TIGR01910">
    <property type="entry name" value="DapE-ArgE"/>
    <property type="match status" value="1"/>
</dbReference>
<dbReference type="STRING" id="54914.AV540_11005"/>
<dbReference type="RefSeq" id="WP_122963965.1">
    <property type="nucleotide sequence ID" value="NZ_BJMH01000010.1"/>
</dbReference>
<dbReference type="InterPro" id="IPR011650">
    <property type="entry name" value="Peptidase_M20_dimer"/>
</dbReference>
<dbReference type="SUPFAM" id="SSF53187">
    <property type="entry name" value="Zn-dependent exopeptidases"/>
    <property type="match status" value="1"/>
</dbReference>
<dbReference type="InterPro" id="IPR002933">
    <property type="entry name" value="Peptidase_M20"/>
</dbReference>
<evidence type="ECO:0000256" key="1">
    <source>
        <dbReference type="ARBA" id="ARBA00001941"/>
    </source>
</evidence>
<comment type="cofactor">
    <cofactor evidence="1">
        <name>Co(2+)</name>
        <dbReference type="ChEBI" id="CHEBI:48828"/>
    </cofactor>
</comment>
<evidence type="ECO:0000313" key="13">
    <source>
        <dbReference type="EMBL" id="GEB32894.1"/>
    </source>
</evidence>
<evidence type="ECO:0000256" key="6">
    <source>
        <dbReference type="ARBA" id="ARBA00016853"/>
    </source>
</evidence>
<comment type="similarity">
    <text evidence="4">Belongs to the peptidase M20A family.</text>
</comment>
<dbReference type="Gene3D" id="3.40.630.10">
    <property type="entry name" value="Zn peptidases"/>
    <property type="match status" value="1"/>
</dbReference>
<keyword evidence="9" id="KW-0862">Zinc</keyword>
<evidence type="ECO:0000313" key="14">
    <source>
        <dbReference type="Proteomes" id="UP000316882"/>
    </source>
</evidence>
<reference evidence="13 14" key="1">
    <citation type="submission" date="2019-06" db="EMBL/GenBank/DDBJ databases">
        <title>Whole genome shotgun sequence of Brevibacillus parabrevis NBRC 12334.</title>
        <authorList>
            <person name="Hosoyama A."/>
            <person name="Uohara A."/>
            <person name="Ohji S."/>
            <person name="Ichikawa N."/>
        </authorList>
    </citation>
    <scope>NUCLEOTIDE SEQUENCE [LARGE SCALE GENOMIC DNA]</scope>
    <source>
        <strain evidence="13 14">NBRC 12334</strain>
    </source>
</reference>
<dbReference type="Pfam" id="PF07687">
    <property type="entry name" value="M20_dimer"/>
    <property type="match status" value="1"/>
</dbReference>
<evidence type="ECO:0000256" key="5">
    <source>
        <dbReference type="ARBA" id="ARBA00011921"/>
    </source>
</evidence>
<comment type="pathway">
    <text evidence="3">Amino-acid biosynthesis; L-lysine biosynthesis via DAP pathway; LL-2,6-diaminopimelate from (S)-tetrahydrodipicolinate (succinylase route): step 3/3.</text>
</comment>
<gene>
    <name evidence="13" type="ORF">BPA01_24740</name>
</gene>
<evidence type="ECO:0000256" key="7">
    <source>
        <dbReference type="ARBA" id="ARBA00022723"/>
    </source>
</evidence>
<keyword evidence="10" id="KW-0170">Cobalt</keyword>
<dbReference type="GO" id="GO:0009089">
    <property type="term" value="P:lysine biosynthetic process via diaminopimelate"/>
    <property type="evidence" value="ECO:0007669"/>
    <property type="project" value="UniProtKB-UniPathway"/>
</dbReference>
<evidence type="ECO:0000259" key="12">
    <source>
        <dbReference type="Pfam" id="PF07687"/>
    </source>
</evidence>
<accession>A0A4Y3PHH4</accession>
<keyword evidence="8" id="KW-0378">Hydrolase</keyword>
<comment type="catalytic activity">
    <reaction evidence="11">
        <text>N-succinyl-(2S,6S)-2,6-diaminopimelate + H2O = (2S,6S)-2,6-diaminopimelate + succinate</text>
        <dbReference type="Rhea" id="RHEA:22608"/>
        <dbReference type="ChEBI" id="CHEBI:15377"/>
        <dbReference type="ChEBI" id="CHEBI:30031"/>
        <dbReference type="ChEBI" id="CHEBI:57609"/>
        <dbReference type="ChEBI" id="CHEBI:58087"/>
        <dbReference type="EC" id="3.5.1.18"/>
    </reaction>
</comment>
<evidence type="ECO:0000256" key="4">
    <source>
        <dbReference type="ARBA" id="ARBA00006247"/>
    </source>
</evidence>
<dbReference type="InterPro" id="IPR050072">
    <property type="entry name" value="Peptidase_M20A"/>
</dbReference>
<dbReference type="EC" id="3.5.1.18" evidence="5"/>
<dbReference type="UniPathway" id="UPA00034">
    <property type="reaction ID" value="UER00021"/>
</dbReference>
<evidence type="ECO:0000256" key="11">
    <source>
        <dbReference type="ARBA" id="ARBA00051301"/>
    </source>
</evidence>
<keyword evidence="7" id="KW-0479">Metal-binding</keyword>
<dbReference type="InterPro" id="IPR001261">
    <property type="entry name" value="ArgE/DapE_CS"/>
</dbReference>
<protein>
    <recommendedName>
        <fullName evidence="6">Probable succinyl-diaminopimelate desuccinylase</fullName>
        <ecNumber evidence="5">3.5.1.18</ecNumber>
    </recommendedName>
</protein>
<dbReference type="PANTHER" id="PTHR43808">
    <property type="entry name" value="ACETYLORNITHINE DEACETYLASE"/>
    <property type="match status" value="1"/>
</dbReference>
<dbReference type="PANTHER" id="PTHR43808:SF25">
    <property type="entry name" value="PEPTIDASE M20 DIMERISATION DOMAIN-CONTAINING PROTEIN"/>
    <property type="match status" value="1"/>
</dbReference>
<dbReference type="PROSITE" id="PS00758">
    <property type="entry name" value="ARGE_DAPE_CPG2_1"/>
    <property type="match status" value="1"/>
</dbReference>
<sequence>MNVTINRERLVQLVQELIRIDSVNPYLDADGAGEAGIAAFIADKLKSIGLEVAVIPINETACNVIGILRGSGNGKSLMLNGHMDTVSAKRMSIPPFEPTVTDGKIFGRGSQDMKGSLGAMLAAVEAVTQAKVPLAGDVILAFVADEEYKSIGTEALVQDYSADAAICCEPSDLQIGVVHRGFAWVKCEVFGKAAHGSRPQEGIDAIVHAGRVLRELESLSEKLAQEPPHPILGTASVHASLIQGGTELSTYPDYCRIDWERRTVPNETQEQVALEIESLLAKLRAEDAAFRASAELTFWREPFEVALAEPIFLALQAACEKRLGAAPGICGFSGWTDAALLQGAGIPTVLFGPVGAGLHSAVEYVEVDSLVDMSYILAQTICEFCQE</sequence>
<organism evidence="13 14">
    <name type="scientific">Brevibacillus parabrevis</name>
    <dbReference type="NCBI Taxonomy" id="54914"/>
    <lineage>
        <taxon>Bacteria</taxon>
        <taxon>Bacillati</taxon>
        <taxon>Bacillota</taxon>
        <taxon>Bacilli</taxon>
        <taxon>Bacillales</taxon>
        <taxon>Paenibacillaceae</taxon>
        <taxon>Brevibacillus</taxon>
    </lineage>
</organism>
<evidence type="ECO:0000256" key="8">
    <source>
        <dbReference type="ARBA" id="ARBA00022801"/>
    </source>
</evidence>
<dbReference type="GO" id="GO:0009014">
    <property type="term" value="F:succinyl-diaminopimelate desuccinylase activity"/>
    <property type="evidence" value="ECO:0007669"/>
    <property type="project" value="UniProtKB-EC"/>
</dbReference>
<keyword evidence="14" id="KW-1185">Reference proteome</keyword>
<comment type="caution">
    <text evidence="13">The sequence shown here is derived from an EMBL/GenBank/DDBJ whole genome shotgun (WGS) entry which is preliminary data.</text>
</comment>
<dbReference type="SUPFAM" id="SSF55031">
    <property type="entry name" value="Bacterial exopeptidase dimerisation domain"/>
    <property type="match status" value="1"/>
</dbReference>
<evidence type="ECO:0000256" key="2">
    <source>
        <dbReference type="ARBA" id="ARBA00001947"/>
    </source>
</evidence>
<dbReference type="Pfam" id="PF01546">
    <property type="entry name" value="Peptidase_M20"/>
    <property type="match status" value="1"/>
</dbReference>
<name>A0A4Y3PHH4_BREPA</name>
<dbReference type="EMBL" id="BJMH01000010">
    <property type="protein sequence ID" value="GEB32894.1"/>
    <property type="molecule type" value="Genomic_DNA"/>
</dbReference>
<feature type="domain" description="Peptidase M20 dimerisation" evidence="12">
    <location>
        <begin position="179"/>
        <end position="285"/>
    </location>
</feature>
<dbReference type="GO" id="GO:0046872">
    <property type="term" value="F:metal ion binding"/>
    <property type="evidence" value="ECO:0007669"/>
    <property type="project" value="UniProtKB-KW"/>
</dbReference>
<dbReference type="Gene3D" id="3.30.70.360">
    <property type="match status" value="1"/>
</dbReference>
<comment type="cofactor">
    <cofactor evidence="2">
        <name>Zn(2+)</name>
        <dbReference type="ChEBI" id="CHEBI:29105"/>
    </cofactor>
</comment>
<evidence type="ECO:0000256" key="3">
    <source>
        <dbReference type="ARBA" id="ARBA00005130"/>
    </source>
</evidence>